<reference evidence="2" key="2">
    <citation type="submission" date="2022-01" db="EMBL/GenBank/DDBJ databases">
        <authorList>
            <person name="Yamashiro T."/>
            <person name="Shiraishi A."/>
            <person name="Satake H."/>
            <person name="Nakayama K."/>
        </authorList>
    </citation>
    <scope>NUCLEOTIDE SEQUENCE</scope>
</reference>
<evidence type="ECO:0000259" key="1">
    <source>
        <dbReference type="Pfam" id="PF17921"/>
    </source>
</evidence>
<dbReference type="GO" id="GO:0003964">
    <property type="term" value="F:RNA-directed DNA polymerase activity"/>
    <property type="evidence" value="ECO:0007669"/>
    <property type="project" value="UniProtKB-KW"/>
</dbReference>
<keyword evidence="2" id="KW-0548">Nucleotidyltransferase</keyword>
<dbReference type="PANTHER" id="PTHR47266">
    <property type="entry name" value="ENDONUCLEASE-RELATED"/>
    <property type="match status" value="1"/>
</dbReference>
<evidence type="ECO:0000313" key="3">
    <source>
        <dbReference type="Proteomes" id="UP001151760"/>
    </source>
</evidence>
<sequence>MHAGARSVVAKNMRQGYYWPTMHRDAKEEVDKCESCQIHATVPKLPKTRLTSIMSPWPYYQWGLDILGTLSEGPGKLKFIIVAIDYFPKWMEAKPLAKTIGKIERERVGWVNKLPNILWPHRTMLKTSNGKTPFSLTYGSEAVILAEIGMPTYRTIHFNEALNEEEIWLNLDLTQERRETAVIQEAK</sequence>
<keyword evidence="3" id="KW-1185">Reference proteome</keyword>
<dbReference type="Gene3D" id="1.10.340.70">
    <property type="match status" value="1"/>
</dbReference>
<protein>
    <submittedName>
        <fullName evidence="2">Reverse transcriptase domain-containing protein</fullName>
    </submittedName>
</protein>
<keyword evidence="2" id="KW-0695">RNA-directed DNA polymerase</keyword>
<accession>A0ABQ5I3G8</accession>
<proteinExistence type="predicted"/>
<dbReference type="InterPro" id="IPR041588">
    <property type="entry name" value="Integrase_H2C2"/>
</dbReference>
<organism evidence="2 3">
    <name type="scientific">Tanacetum coccineum</name>
    <dbReference type="NCBI Taxonomy" id="301880"/>
    <lineage>
        <taxon>Eukaryota</taxon>
        <taxon>Viridiplantae</taxon>
        <taxon>Streptophyta</taxon>
        <taxon>Embryophyta</taxon>
        <taxon>Tracheophyta</taxon>
        <taxon>Spermatophyta</taxon>
        <taxon>Magnoliopsida</taxon>
        <taxon>eudicotyledons</taxon>
        <taxon>Gunneridae</taxon>
        <taxon>Pentapetalae</taxon>
        <taxon>asterids</taxon>
        <taxon>campanulids</taxon>
        <taxon>Asterales</taxon>
        <taxon>Asteraceae</taxon>
        <taxon>Asteroideae</taxon>
        <taxon>Anthemideae</taxon>
        <taxon>Anthemidinae</taxon>
        <taxon>Tanacetum</taxon>
    </lineage>
</organism>
<gene>
    <name evidence="2" type="ORF">Tco_1083000</name>
</gene>
<comment type="caution">
    <text evidence="2">The sequence shown here is derived from an EMBL/GenBank/DDBJ whole genome shotgun (WGS) entry which is preliminary data.</text>
</comment>
<dbReference type="Pfam" id="PF17921">
    <property type="entry name" value="Integrase_H2C2"/>
    <property type="match status" value="1"/>
</dbReference>
<name>A0ABQ5I3G8_9ASTR</name>
<feature type="domain" description="Integrase zinc-binding" evidence="1">
    <location>
        <begin position="11"/>
        <end position="39"/>
    </location>
</feature>
<dbReference type="EMBL" id="BQNB010020268">
    <property type="protein sequence ID" value="GJT94155.1"/>
    <property type="molecule type" value="Genomic_DNA"/>
</dbReference>
<dbReference type="Proteomes" id="UP001151760">
    <property type="component" value="Unassembled WGS sequence"/>
</dbReference>
<reference evidence="2" key="1">
    <citation type="journal article" date="2022" name="Int. J. Mol. Sci.">
        <title>Draft Genome of Tanacetum Coccineum: Genomic Comparison of Closely Related Tanacetum-Family Plants.</title>
        <authorList>
            <person name="Yamashiro T."/>
            <person name="Shiraishi A."/>
            <person name="Nakayama K."/>
            <person name="Satake H."/>
        </authorList>
    </citation>
    <scope>NUCLEOTIDE SEQUENCE</scope>
</reference>
<dbReference type="InterPro" id="IPR052160">
    <property type="entry name" value="Gypsy_RT_Integrase-like"/>
</dbReference>
<keyword evidence="2" id="KW-0808">Transferase</keyword>
<evidence type="ECO:0000313" key="2">
    <source>
        <dbReference type="EMBL" id="GJT94155.1"/>
    </source>
</evidence>